<evidence type="ECO:0000313" key="2">
    <source>
        <dbReference type="EMBL" id="KGN56533.1"/>
    </source>
</evidence>
<sequence>MQELGERAKKSKSKERNHPQKRRKTGQLKPQAVRSLVYQLINNATGQDGRLRRINYKSKFIHQEMLDFRTVNQKMDLLQFRRRWVVSEENKGGGGLVDHFKGTRRAFCENKNGGWRERERDESHLPSII</sequence>
<dbReference type="AlphaFoldDB" id="A0A0A0L497"/>
<organism evidence="2 3">
    <name type="scientific">Cucumis sativus</name>
    <name type="common">Cucumber</name>
    <dbReference type="NCBI Taxonomy" id="3659"/>
    <lineage>
        <taxon>Eukaryota</taxon>
        <taxon>Viridiplantae</taxon>
        <taxon>Streptophyta</taxon>
        <taxon>Embryophyta</taxon>
        <taxon>Tracheophyta</taxon>
        <taxon>Spermatophyta</taxon>
        <taxon>Magnoliopsida</taxon>
        <taxon>eudicotyledons</taxon>
        <taxon>Gunneridae</taxon>
        <taxon>Pentapetalae</taxon>
        <taxon>rosids</taxon>
        <taxon>fabids</taxon>
        <taxon>Cucurbitales</taxon>
        <taxon>Cucurbitaceae</taxon>
        <taxon>Benincaseae</taxon>
        <taxon>Cucumis</taxon>
    </lineage>
</organism>
<feature type="region of interest" description="Disordered" evidence="1">
    <location>
        <begin position="1"/>
        <end position="29"/>
    </location>
</feature>
<feature type="compositionally biased region" description="Basic and acidic residues" evidence="1">
    <location>
        <begin position="1"/>
        <end position="18"/>
    </location>
</feature>
<dbReference type="Proteomes" id="UP000029981">
    <property type="component" value="Chromosome 3"/>
</dbReference>
<name>A0A0A0L497_CUCSA</name>
<accession>A0A0A0L497</accession>
<gene>
    <name evidence="2" type="ORF">Csa_3G122570</name>
</gene>
<protein>
    <submittedName>
        <fullName evidence="2">Uncharacterized protein</fullName>
    </submittedName>
</protein>
<reference evidence="2 3" key="1">
    <citation type="journal article" date="2009" name="Nat. Genet.">
        <title>The genome of the cucumber, Cucumis sativus L.</title>
        <authorList>
            <person name="Huang S."/>
            <person name="Li R."/>
            <person name="Zhang Z."/>
            <person name="Li L."/>
            <person name="Gu X."/>
            <person name="Fan W."/>
            <person name="Lucas W.J."/>
            <person name="Wang X."/>
            <person name="Xie B."/>
            <person name="Ni P."/>
            <person name="Ren Y."/>
            <person name="Zhu H."/>
            <person name="Li J."/>
            <person name="Lin K."/>
            <person name="Jin W."/>
            <person name="Fei Z."/>
            <person name="Li G."/>
            <person name="Staub J."/>
            <person name="Kilian A."/>
            <person name="van der Vossen E.A."/>
            <person name="Wu Y."/>
            <person name="Guo J."/>
            <person name="He J."/>
            <person name="Jia Z."/>
            <person name="Ren Y."/>
            <person name="Tian G."/>
            <person name="Lu Y."/>
            <person name="Ruan J."/>
            <person name="Qian W."/>
            <person name="Wang M."/>
            <person name="Huang Q."/>
            <person name="Li B."/>
            <person name="Xuan Z."/>
            <person name="Cao J."/>
            <person name="Asan"/>
            <person name="Wu Z."/>
            <person name="Zhang J."/>
            <person name="Cai Q."/>
            <person name="Bai Y."/>
            <person name="Zhao B."/>
            <person name="Han Y."/>
            <person name="Li Y."/>
            <person name="Li X."/>
            <person name="Wang S."/>
            <person name="Shi Q."/>
            <person name="Liu S."/>
            <person name="Cho W.K."/>
            <person name="Kim J.Y."/>
            <person name="Xu Y."/>
            <person name="Heller-Uszynska K."/>
            <person name="Miao H."/>
            <person name="Cheng Z."/>
            <person name="Zhang S."/>
            <person name="Wu J."/>
            <person name="Yang Y."/>
            <person name="Kang H."/>
            <person name="Li M."/>
            <person name="Liang H."/>
            <person name="Ren X."/>
            <person name="Shi Z."/>
            <person name="Wen M."/>
            <person name="Jian M."/>
            <person name="Yang H."/>
            <person name="Zhang G."/>
            <person name="Yang Z."/>
            <person name="Chen R."/>
            <person name="Liu S."/>
            <person name="Li J."/>
            <person name="Ma L."/>
            <person name="Liu H."/>
            <person name="Zhou Y."/>
            <person name="Zhao J."/>
            <person name="Fang X."/>
            <person name="Li G."/>
            <person name="Fang L."/>
            <person name="Li Y."/>
            <person name="Liu D."/>
            <person name="Zheng H."/>
            <person name="Zhang Y."/>
            <person name="Qin N."/>
            <person name="Li Z."/>
            <person name="Yang G."/>
            <person name="Yang S."/>
            <person name="Bolund L."/>
            <person name="Kristiansen K."/>
            <person name="Zheng H."/>
            <person name="Li S."/>
            <person name="Zhang X."/>
            <person name="Yang H."/>
            <person name="Wang J."/>
            <person name="Sun R."/>
            <person name="Zhang B."/>
            <person name="Jiang S."/>
            <person name="Wang J."/>
            <person name="Du Y."/>
            <person name="Li S."/>
        </authorList>
    </citation>
    <scope>NUCLEOTIDE SEQUENCE [LARGE SCALE GENOMIC DNA]</scope>
    <source>
        <strain evidence="3">cv. 9930</strain>
    </source>
</reference>
<evidence type="ECO:0000313" key="3">
    <source>
        <dbReference type="Proteomes" id="UP000029981"/>
    </source>
</evidence>
<evidence type="ECO:0000256" key="1">
    <source>
        <dbReference type="SAM" id="MobiDB-lite"/>
    </source>
</evidence>
<dbReference type="Gramene" id="KGN56533">
    <property type="protein sequence ID" value="KGN56533"/>
    <property type="gene ID" value="Csa_3G122570"/>
</dbReference>
<reference evidence="2 3" key="2">
    <citation type="journal article" date="2009" name="PLoS ONE">
        <title>An integrated genetic and cytogenetic map of the cucumber genome.</title>
        <authorList>
            <person name="Ren Y."/>
            <person name="Zhang Z."/>
            <person name="Liu J."/>
            <person name="Staub J.E."/>
            <person name="Han Y."/>
            <person name="Cheng Z."/>
            <person name="Li X."/>
            <person name="Lu J."/>
            <person name="Miao H."/>
            <person name="Kang H."/>
            <person name="Xie B."/>
            <person name="Gu X."/>
            <person name="Wang X."/>
            <person name="Du Y."/>
            <person name="Jin W."/>
            <person name="Huang S."/>
        </authorList>
    </citation>
    <scope>NUCLEOTIDE SEQUENCE [LARGE SCALE GENOMIC DNA]</scope>
    <source>
        <strain evidence="3">cv. 9930</strain>
    </source>
</reference>
<proteinExistence type="predicted"/>
<dbReference type="EMBL" id="CM002924">
    <property type="protein sequence ID" value="KGN56533.1"/>
    <property type="molecule type" value="Genomic_DNA"/>
</dbReference>
<keyword evidence="3" id="KW-1185">Reference proteome</keyword>
<reference evidence="2 3" key="4">
    <citation type="journal article" date="2011" name="BMC Genomics">
        <title>RNA-Seq improves annotation of protein-coding genes in the cucumber genome.</title>
        <authorList>
            <person name="Li Z."/>
            <person name="Zhang Z."/>
            <person name="Yan P."/>
            <person name="Huang S."/>
            <person name="Fei Z."/>
            <person name="Lin K."/>
        </authorList>
    </citation>
    <scope>NUCLEOTIDE SEQUENCE [LARGE SCALE GENOMIC DNA]</scope>
    <source>
        <strain evidence="3">cv. 9930</strain>
    </source>
</reference>
<reference evidence="2 3" key="3">
    <citation type="journal article" date="2010" name="BMC Genomics">
        <title>Transcriptome sequencing and comparative analysis of cucumber flowers with different sex types.</title>
        <authorList>
            <person name="Guo S."/>
            <person name="Zheng Y."/>
            <person name="Joung J.G."/>
            <person name="Liu S."/>
            <person name="Zhang Z."/>
            <person name="Crasta O.R."/>
            <person name="Sobral B.W."/>
            <person name="Xu Y."/>
            <person name="Huang S."/>
            <person name="Fei Z."/>
        </authorList>
    </citation>
    <scope>NUCLEOTIDE SEQUENCE [LARGE SCALE GENOMIC DNA]</scope>
    <source>
        <strain evidence="3">cv. 9930</strain>
    </source>
</reference>